<dbReference type="RefSeq" id="WP_395416556.1">
    <property type="nucleotide sequence ID" value="NZ_JBIPKE010000013.1"/>
</dbReference>
<keyword evidence="2 4" id="KW-0560">Oxidoreductase</keyword>
<gene>
    <name evidence="4" type="primary">cysH</name>
    <name evidence="6" type="ORF">ACHKAR_05785</name>
</gene>
<protein>
    <recommendedName>
        <fullName evidence="4">Adenosine 5'-phosphosulfate reductase</fullName>
        <shortName evidence="4">APS reductase</shortName>
        <ecNumber evidence="4">1.8.4.10</ecNumber>
    </recommendedName>
    <alternativeName>
        <fullName evidence="4">5'-adenylylsulfate reductase</fullName>
    </alternativeName>
    <alternativeName>
        <fullName evidence="4">Thioredoxin-dependent 5'-adenylylsulfate reductase</fullName>
    </alternativeName>
</protein>
<dbReference type="Pfam" id="PF01507">
    <property type="entry name" value="PAPS_reduct"/>
    <property type="match status" value="1"/>
</dbReference>
<dbReference type="EC" id="1.8.4.10" evidence="4"/>
<dbReference type="InterPro" id="IPR002500">
    <property type="entry name" value="PAPS_reduct_dom"/>
</dbReference>
<feature type="binding site" evidence="4">
    <location>
        <position position="101"/>
    </location>
    <ligand>
        <name>[4Fe-4S] cluster</name>
        <dbReference type="ChEBI" id="CHEBI:49883"/>
    </ligand>
</feature>
<dbReference type="GO" id="GO:0004604">
    <property type="term" value="F:phosphoadenylyl-sulfate reductase (thioredoxin) activity"/>
    <property type="evidence" value="ECO:0007669"/>
    <property type="project" value="UniProtKB-EC"/>
</dbReference>
<dbReference type="HAMAP" id="MF_00063">
    <property type="entry name" value="CysH"/>
    <property type="match status" value="1"/>
</dbReference>
<comment type="caution">
    <text evidence="6">The sequence shown here is derived from an EMBL/GenBank/DDBJ whole genome shotgun (WGS) entry which is preliminary data.</text>
</comment>
<evidence type="ECO:0000313" key="6">
    <source>
        <dbReference type="EMBL" id="MFH6982937.1"/>
    </source>
</evidence>
<feature type="active site" description="Nucleophile; cysteine thiosulfonate intermediate" evidence="4">
    <location>
        <position position="209"/>
    </location>
</feature>
<dbReference type="EMBL" id="JBIPKE010000013">
    <property type="protein sequence ID" value="MFH6982937.1"/>
    <property type="molecule type" value="Genomic_DNA"/>
</dbReference>
<accession>A0ABW7N5S6</accession>
<name>A0ABW7N5S6_9BACT</name>
<feature type="binding site" evidence="4">
    <location>
        <position position="183"/>
    </location>
    <ligand>
        <name>[4Fe-4S] cluster</name>
        <dbReference type="ChEBI" id="CHEBI:49883"/>
    </ligand>
</feature>
<evidence type="ECO:0000256" key="4">
    <source>
        <dbReference type="HAMAP-Rule" id="MF_00063"/>
    </source>
</evidence>
<keyword evidence="4" id="KW-0411">Iron-sulfur</keyword>
<dbReference type="PANTHER" id="PTHR46509">
    <property type="entry name" value="PHOSPHOADENOSINE PHOSPHOSULFATE REDUCTASE"/>
    <property type="match status" value="1"/>
</dbReference>
<dbReference type="SUPFAM" id="SSF52402">
    <property type="entry name" value="Adenine nucleotide alpha hydrolases-like"/>
    <property type="match status" value="1"/>
</dbReference>
<sequence>MEISEIKAKLESYKAEGKKMFTTSSFQTHSLVMLHILSRIDNTIPVYFLNTGYHFPETVSFKDQVAEAFGLNVIETRSSVPRYMQKDHSGKLLFTSDPDHCCYINKTAPTEELLRTYDIWINGVRGDQSSTRKAMKTEQEAPFDTIRFHPMLDWSMKTIFAYIREHNLPRHPLDSKGYLSIGCEPCTRKLDPEMQEREARWFGLNKVECGLHTDLVKK</sequence>
<keyword evidence="4" id="KW-0408">Iron</keyword>
<dbReference type="NCBIfam" id="TIGR00434">
    <property type="entry name" value="cysH"/>
    <property type="match status" value="1"/>
</dbReference>
<comment type="pathway">
    <text evidence="3 4">Sulfur metabolism; hydrogen sulfide biosynthesis; sulfite from sulfate.</text>
</comment>
<comment type="catalytic activity">
    <reaction evidence="4">
        <text>[thioredoxin]-disulfide + sulfite + AMP + 2 H(+) = adenosine 5'-phosphosulfate + [thioredoxin]-dithiol</text>
        <dbReference type="Rhea" id="RHEA:21976"/>
        <dbReference type="Rhea" id="RHEA-COMP:10698"/>
        <dbReference type="Rhea" id="RHEA-COMP:10700"/>
        <dbReference type="ChEBI" id="CHEBI:15378"/>
        <dbReference type="ChEBI" id="CHEBI:17359"/>
        <dbReference type="ChEBI" id="CHEBI:29950"/>
        <dbReference type="ChEBI" id="CHEBI:50058"/>
        <dbReference type="ChEBI" id="CHEBI:58243"/>
        <dbReference type="ChEBI" id="CHEBI:456215"/>
        <dbReference type="EC" id="1.8.4.10"/>
    </reaction>
</comment>
<evidence type="ECO:0000259" key="5">
    <source>
        <dbReference type="Pfam" id="PF01507"/>
    </source>
</evidence>
<organism evidence="6 7">
    <name type="scientific">Marinoscillum luteum</name>
    <dbReference type="NCBI Taxonomy" id="861051"/>
    <lineage>
        <taxon>Bacteria</taxon>
        <taxon>Pseudomonadati</taxon>
        <taxon>Bacteroidota</taxon>
        <taxon>Cytophagia</taxon>
        <taxon>Cytophagales</taxon>
        <taxon>Reichenbachiellaceae</taxon>
        <taxon>Marinoscillum</taxon>
    </lineage>
</organism>
<keyword evidence="4" id="KW-0963">Cytoplasm</keyword>
<comment type="cofactor">
    <cofactor evidence="4">
        <name>[4Fe-4S] cluster</name>
        <dbReference type="ChEBI" id="CHEBI:49883"/>
    </cofactor>
    <text evidence="4">Binds 1 [4Fe-4S] cluster per subunit.</text>
</comment>
<comment type="function">
    <text evidence="4">Catalyzes the formation of sulfite from adenosine 5'-phosphosulfate (APS) using thioredoxin as an electron donor.</text>
</comment>
<dbReference type="InterPro" id="IPR014729">
    <property type="entry name" value="Rossmann-like_a/b/a_fold"/>
</dbReference>
<dbReference type="InterPro" id="IPR004511">
    <property type="entry name" value="PAPS/APS_Rdtase"/>
</dbReference>
<dbReference type="PANTHER" id="PTHR46509:SF1">
    <property type="entry name" value="PHOSPHOADENOSINE PHOSPHOSULFATE REDUCTASE"/>
    <property type="match status" value="1"/>
</dbReference>
<evidence type="ECO:0000256" key="1">
    <source>
        <dbReference type="ARBA" id="ARBA00009732"/>
    </source>
</evidence>
<feature type="binding site" evidence="4">
    <location>
        <position position="102"/>
    </location>
    <ligand>
        <name>[4Fe-4S] cluster</name>
        <dbReference type="ChEBI" id="CHEBI:49883"/>
    </ligand>
</feature>
<dbReference type="PIRSF" id="PIRSF000857">
    <property type="entry name" value="PAPS_reductase"/>
    <property type="match status" value="1"/>
</dbReference>
<proteinExistence type="inferred from homology"/>
<keyword evidence="7" id="KW-1185">Reference proteome</keyword>
<comment type="similarity">
    <text evidence="1 4">Belongs to the PAPS reductase family. CysH subfamily.</text>
</comment>
<keyword evidence="4" id="KW-0479">Metal-binding</keyword>
<evidence type="ECO:0000256" key="2">
    <source>
        <dbReference type="ARBA" id="ARBA00023002"/>
    </source>
</evidence>
<comment type="subcellular location">
    <subcellularLocation>
        <location evidence="4">Cytoplasm</location>
    </subcellularLocation>
</comment>
<reference evidence="6 7" key="1">
    <citation type="journal article" date="2013" name="Int. J. Syst. Evol. Microbiol.">
        <title>Marinoscillum luteum sp. nov., isolated from marine sediment.</title>
        <authorList>
            <person name="Cha I.T."/>
            <person name="Park S.J."/>
            <person name="Kim S.J."/>
            <person name="Kim J.G."/>
            <person name="Jung M.Y."/>
            <person name="Shin K.S."/>
            <person name="Kwon K.K."/>
            <person name="Yang S.H."/>
            <person name="Seo Y.S."/>
            <person name="Rhee S.K."/>
        </authorList>
    </citation>
    <scope>NUCLEOTIDE SEQUENCE [LARGE SCALE GENOMIC DNA]</scope>
    <source>
        <strain evidence="6 7">KCTC 23939</strain>
    </source>
</reference>
<evidence type="ECO:0000256" key="3">
    <source>
        <dbReference type="ARBA" id="ARBA00024327"/>
    </source>
</evidence>
<dbReference type="Gene3D" id="3.40.50.620">
    <property type="entry name" value="HUPs"/>
    <property type="match status" value="1"/>
</dbReference>
<feature type="domain" description="Phosphoadenosine phosphosulphate reductase" evidence="5">
    <location>
        <begin position="20"/>
        <end position="189"/>
    </location>
</feature>
<dbReference type="Proteomes" id="UP001610063">
    <property type="component" value="Unassembled WGS sequence"/>
</dbReference>
<feature type="binding site" evidence="4">
    <location>
        <position position="186"/>
    </location>
    <ligand>
        <name>[4Fe-4S] cluster</name>
        <dbReference type="ChEBI" id="CHEBI:49883"/>
    </ligand>
</feature>
<evidence type="ECO:0000313" key="7">
    <source>
        <dbReference type="Proteomes" id="UP001610063"/>
    </source>
</evidence>
<dbReference type="NCBIfam" id="NF002537">
    <property type="entry name" value="PRK02090.1"/>
    <property type="match status" value="1"/>
</dbReference>